<dbReference type="NCBIfam" id="TIGR00229">
    <property type="entry name" value="sensory_box"/>
    <property type="match status" value="1"/>
</dbReference>
<dbReference type="RefSeq" id="WP_003783466.1">
    <property type="nucleotide sequence ID" value="NZ_GL870929.1"/>
</dbReference>
<accession>F0F0N1</accession>
<dbReference type="AlphaFoldDB" id="F0F0N1"/>
<evidence type="ECO:0000259" key="1">
    <source>
        <dbReference type="PROSITE" id="PS50112"/>
    </source>
</evidence>
<dbReference type="InterPro" id="IPR000014">
    <property type="entry name" value="PAS"/>
</dbReference>
<proteinExistence type="predicted"/>
<protein>
    <submittedName>
        <fullName evidence="2">PAS domain S-box protein</fullName>
    </submittedName>
</protein>
<dbReference type="InterPro" id="IPR013767">
    <property type="entry name" value="PAS_fold"/>
</dbReference>
<dbReference type="GO" id="GO:0006355">
    <property type="term" value="P:regulation of DNA-templated transcription"/>
    <property type="evidence" value="ECO:0007669"/>
    <property type="project" value="InterPro"/>
</dbReference>
<evidence type="ECO:0000313" key="3">
    <source>
        <dbReference type="Proteomes" id="UP000004088"/>
    </source>
</evidence>
<dbReference type="EMBL" id="AEWV01000030">
    <property type="protein sequence ID" value="EGC16863.1"/>
    <property type="molecule type" value="Genomic_DNA"/>
</dbReference>
<comment type="caution">
    <text evidence="2">The sequence shown here is derived from an EMBL/GenBank/DDBJ whole genome shotgun (WGS) entry which is preliminary data.</text>
</comment>
<evidence type="ECO:0000313" key="2">
    <source>
        <dbReference type="EMBL" id="EGC16863.1"/>
    </source>
</evidence>
<keyword evidence="3" id="KW-1185">Reference proteome</keyword>
<dbReference type="Pfam" id="PF00989">
    <property type="entry name" value="PAS"/>
    <property type="match status" value="1"/>
</dbReference>
<dbReference type="Proteomes" id="UP000004088">
    <property type="component" value="Unassembled WGS sequence"/>
</dbReference>
<sequence length="122" mass="13802">MNTFSLPFQEMLEQMPDSVIYADTEGKIRFWNSASEQMFGFTAQEAIGQSLDIIIPEYLREPHWRGFYAAVESGRTKHNGRATRTKALHRDGHYIYAQVSFCLIKNAQGQVLGSLSSARPAD</sequence>
<dbReference type="PROSITE" id="PS50112">
    <property type="entry name" value="PAS"/>
    <property type="match status" value="1"/>
</dbReference>
<name>F0F0N1_9NEIS</name>
<reference evidence="2 3" key="1">
    <citation type="submission" date="2011-01" db="EMBL/GenBank/DDBJ databases">
        <authorList>
            <person name="Muzny D."/>
            <person name="Qin X."/>
            <person name="Deng J."/>
            <person name="Jiang H."/>
            <person name="Liu Y."/>
            <person name="Qu J."/>
            <person name="Song X.-Z."/>
            <person name="Zhang L."/>
            <person name="Thornton R."/>
            <person name="Coyle M."/>
            <person name="Francisco L."/>
            <person name="Jackson L."/>
            <person name="Javaid M."/>
            <person name="Korchina V."/>
            <person name="Kovar C."/>
            <person name="Mata R."/>
            <person name="Mathew T."/>
            <person name="Ngo R."/>
            <person name="Nguyen L."/>
            <person name="Nguyen N."/>
            <person name="Okwuonu G."/>
            <person name="Ongeri F."/>
            <person name="Pham C."/>
            <person name="Simmons D."/>
            <person name="Wilczek-Boney K."/>
            <person name="Hale W."/>
            <person name="Jakkamsetti A."/>
            <person name="Pham P."/>
            <person name="Ruth R."/>
            <person name="San Lucas F."/>
            <person name="Warren J."/>
            <person name="Zhang J."/>
            <person name="Zhao Z."/>
            <person name="Zhou C."/>
            <person name="Zhu D."/>
            <person name="Lee S."/>
            <person name="Bess C."/>
            <person name="Blankenburg K."/>
            <person name="Forbes L."/>
            <person name="Fu Q."/>
            <person name="Gubbala S."/>
            <person name="Hirani K."/>
            <person name="Jayaseelan J.C."/>
            <person name="Lara F."/>
            <person name="Munidasa M."/>
            <person name="Palculict T."/>
            <person name="Patil S."/>
            <person name="Pu L.-L."/>
            <person name="Saada N."/>
            <person name="Tang L."/>
            <person name="Weissenberger G."/>
            <person name="Zhu Y."/>
            <person name="Hemphill L."/>
            <person name="Shang Y."/>
            <person name="Youmans B."/>
            <person name="Ayvaz T."/>
            <person name="Ross M."/>
            <person name="Santibanez J."/>
            <person name="Aqrawi P."/>
            <person name="Gross S."/>
            <person name="Joshi V."/>
            <person name="Fowler G."/>
            <person name="Nazareth L."/>
            <person name="Reid J."/>
            <person name="Worley K."/>
            <person name="Petrosino J."/>
            <person name="Highlander S."/>
            <person name="Gibbs R."/>
        </authorList>
    </citation>
    <scope>NUCLEOTIDE SEQUENCE [LARGE SCALE GENOMIC DNA]</scope>
    <source>
        <strain evidence="2 3">ATCC 33394</strain>
    </source>
</reference>
<dbReference type="HOGENOM" id="CLU_144643_0_0_4"/>
<dbReference type="SMART" id="SM00091">
    <property type="entry name" value="PAS"/>
    <property type="match status" value="1"/>
</dbReference>
<feature type="domain" description="PAS" evidence="1">
    <location>
        <begin position="8"/>
        <end position="57"/>
    </location>
</feature>
<dbReference type="Gene3D" id="3.30.450.20">
    <property type="entry name" value="PAS domain"/>
    <property type="match status" value="1"/>
</dbReference>
<dbReference type="SUPFAM" id="SSF55785">
    <property type="entry name" value="PYP-like sensor domain (PAS domain)"/>
    <property type="match status" value="1"/>
</dbReference>
<gene>
    <name evidence="2" type="ORF">HMPREF9098_1666</name>
</gene>
<dbReference type="CDD" id="cd00130">
    <property type="entry name" value="PAS"/>
    <property type="match status" value="1"/>
</dbReference>
<dbReference type="InterPro" id="IPR035965">
    <property type="entry name" value="PAS-like_dom_sf"/>
</dbReference>
<dbReference type="STRING" id="888741.HMPREF9098_1666"/>
<organism evidence="2 3">
    <name type="scientific">Kingella denitrificans ATCC 33394</name>
    <dbReference type="NCBI Taxonomy" id="888741"/>
    <lineage>
        <taxon>Bacteria</taxon>
        <taxon>Pseudomonadati</taxon>
        <taxon>Pseudomonadota</taxon>
        <taxon>Betaproteobacteria</taxon>
        <taxon>Neisseriales</taxon>
        <taxon>Neisseriaceae</taxon>
        <taxon>Kingella</taxon>
    </lineage>
</organism>